<dbReference type="EMBL" id="QXIU01000120">
    <property type="protein sequence ID" value="RIE11272.1"/>
    <property type="molecule type" value="Genomic_DNA"/>
</dbReference>
<name>A0A398D7F7_9BACT</name>
<gene>
    <name evidence="1" type="ORF">SMC5_05110</name>
</gene>
<sequence>MIEERLASIMAQSGKSFNPLFLRTRLKEVLQDEVLAFVYNHPQYRNYLFTGGTCLRKLYGLPRLSEDLDFDVPGQPDVVSFVADLREYVSKALQYRHMTTRVSGNGTSVTLVFPILQQLGLVHSSADTPNLLLRCDIAAEPTGIYGTQVNPVSTAKTMFFVRAYDLPTLFASKLAAFLGWDYTRGSSQTQPFKGRDVFDLMWFLQKAQQQEWKLQPLWPRVLALLGADSAVSVVRSAADKAASLDAQQVAADLRPFIETEQELEAFSTNMHEVLPAQLKALEEALLTK</sequence>
<evidence type="ECO:0008006" key="3">
    <source>
        <dbReference type="Google" id="ProtNLM"/>
    </source>
</evidence>
<dbReference type="RefSeq" id="WP_119119865.1">
    <property type="nucleotide sequence ID" value="NZ_QXIU01000120.1"/>
</dbReference>
<comment type="caution">
    <text evidence="1">The sequence shown here is derived from an EMBL/GenBank/DDBJ whole genome shotgun (WGS) entry which is preliminary data.</text>
</comment>
<proteinExistence type="predicted"/>
<protein>
    <recommendedName>
        <fullName evidence="3">Nucleotidyl transferase AbiEii/AbiGii toxin family protein</fullName>
    </recommendedName>
</protein>
<accession>A0A398D7F7</accession>
<dbReference type="Proteomes" id="UP000266489">
    <property type="component" value="Unassembled WGS sequence"/>
</dbReference>
<evidence type="ECO:0000313" key="2">
    <source>
        <dbReference type="Proteomes" id="UP000266489"/>
    </source>
</evidence>
<organism evidence="1 2">
    <name type="scientific">Candidatus Cryosericum odellii</name>
    <dbReference type="NCBI Taxonomy" id="2290917"/>
    <lineage>
        <taxon>Bacteria</taxon>
        <taxon>Pseudomonadati</taxon>
        <taxon>Caldisericota/Cryosericota group</taxon>
        <taxon>Candidatus Cryosericota</taxon>
        <taxon>Candidatus Cryosericia</taxon>
        <taxon>Candidatus Cryosericales</taxon>
        <taxon>Candidatus Cryosericaceae</taxon>
        <taxon>Candidatus Cryosericum</taxon>
    </lineage>
</organism>
<dbReference type="Pfam" id="PF08843">
    <property type="entry name" value="AbiEii"/>
    <property type="match status" value="1"/>
</dbReference>
<dbReference type="OrthoDB" id="158131at2"/>
<dbReference type="Gene3D" id="3.10.450.620">
    <property type="entry name" value="JHP933, nucleotidyltransferase-like core domain"/>
    <property type="match status" value="1"/>
</dbReference>
<dbReference type="AlphaFoldDB" id="A0A398D7F7"/>
<evidence type="ECO:0000313" key="1">
    <source>
        <dbReference type="EMBL" id="RIE11272.1"/>
    </source>
</evidence>
<reference evidence="1 2" key="1">
    <citation type="submission" date="2018-09" db="EMBL/GenBank/DDBJ databases">
        <title>Discovery and Ecogenomic Context for Candidatus Cryosericales, a Global Caldiserica Order Active in Thawing Permafrost.</title>
        <authorList>
            <person name="Martinez M.A."/>
            <person name="Woodcroft B.J."/>
            <person name="Ignacio Espinoza J.C."/>
            <person name="Zayed A."/>
            <person name="Singleton C.M."/>
            <person name="Boyd J."/>
            <person name="Li Y.-F."/>
            <person name="Purvine S."/>
            <person name="Maughan H."/>
            <person name="Hodgkins S.B."/>
            <person name="Anderson D."/>
            <person name="Sederholm M."/>
            <person name="Temperton B."/>
            <person name="Saleska S.R."/>
            <person name="Tyson G.W."/>
            <person name="Rich V.I."/>
        </authorList>
    </citation>
    <scope>NUCLEOTIDE SEQUENCE [LARGE SCALE GENOMIC DNA]</scope>
    <source>
        <strain evidence="1 2">SMC5</strain>
    </source>
</reference>
<dbReference type="InterPro" id="IPR014942">
    <property type="entry name" value="AbiEii"/>
</dbReference>